<gene>
    <name evidence="1" type="ORF">CO137_01265</name>
</gene>
<protein>
    <submittedName>
        <fullName evidence="1">Uncharacterized protein</fullName>
    </submittedName>
</protein>
<dbReference type="AlphaFoldDB" id="A0A2M7Z788"/>
<dbReference type="Proteomes" id="UP000230843">
    <property type="component" value="Unassembled WGS sequence"/>
</dbReference>
<dbReference type="PROSITE" id="PS51257">
    <property type="entry name" value="PROKAR_LIPOPROTEIN"/>
    <property type="match status" value="1"/>
</dbReference>
<evidence type="ECO:0000313" key="1">
    <source>
        <dbReference type="EMBL" id="PJA90012.1"/>
    </source>
</evidence>
<organism evidence="1 2">
    <name type="scientific">Candidatus Magasanikbacteria bacterium CG_4_9_14_3_um_filter_32_9</name>
    <dbReference type="NCBI Taxonomy" id="1974644"/>
    <lineage>
        <taxon>Bacteria</taxon>
        <taxon>Candidatus Magasanikiibacteriota</taxon>
    </lineage>
</organism>
<reference evidence="2" key="1">
    <citation type="submission" date="2017-09" db="EMBL/GenBank/DDBJ databases">
        <title>Depth-based differentiation of microbial function through sediment-hosted aquifers and enrichment of novel symbionts in the deep terrestrial subsurface.</title>
        <authorList>
            <person name="Probst A.J."/>
            <person name="Ladd B."/>
            <person name="Jarett J.K."/>
            <person name="Geller-Mcgrath D.E."/>
            <person name="Sieber C.M.K."/>
            <person name="Emerson J.B."/>
            <person name="Anantharaman K."/>
            <person name="Thomas B.C."/>
            <person name="Malmstrom R."/>
            <person name="Stieglmeier M."/>
            <person name="Klingl A."/>
            <person name="Woyke T."/>
            <person name="Ryan C.M."/>
            <person name="Banfield J.F."/>
        </authorList>
    </citation>
    <scope>NUCLEOTIDE SEQUENCE [LARGE SCALE GENOMIC DNA]</scope>
</reference>
<accession>A0A2M7Z788</accession>
<name>A0A2M7Z788_9BACT</name>
<evidence type="ECO:0000313" key="2">
    <source>
        <dbReference type="Proteomes" id="UP000230843"/>
    </source>
</evidence>
<comment type="caution">
    <text evidence="1">The sequence shown here is derived from an EMBL/GenBank/DDBJ whole genome shotgun (WGS) entry which is preliminary data.</text>
</comment>
<sequence>MKIRVIIILSILSLLSGCKFYDHTNPLDPDYKGEMPIIKNIKEVYSFKFQSWPLETPTCLDIRTEDEIYFGTNSGRVYKYTASSSSLIKIQAPNGAVEITDIKVFDENYFFITASKEADSSFVFMYKDSKWTTICSVYKNSSLSGVYNEFITFSFINSQEFFLVYQTTYGDVSPNDNKHEILYYKNGILTEYDLPEEIYDIKAFDSKNVYALGKSQLWSYDGIGWSSIQDISNYSFKKFQYIDNTSALLLGSSLYEYKNGLMKSLNISNPKDIHFLDINFGAIVVDNGDFTVYENGITKNYAISECGLMKVKMFNKNIGYSVGLGYQQQKCVIVKYGDFPLER</sequence>
<dbReference type="EMBL" id="PFVJ01000029">
    <property type="protein sequence ID" value="PJA90012.1"/>
    <property type="molecule type" value="Genomic_DNA"/>
</dbReference>
<proteinExistence type="predicted"/>